<dbReference type="PANTHER" id="PTHR30185:SF18">
    <property type="entry name" value="TRANSCRIPTIONAL REGULATOR MTLR"/>
    <property type="match status" value="1"/>
</dbReference>
<dbReference type="InterPro" id="IPR050661">
    <property type="entry name" value="BglG_antiterminators"/>
</dbReference>
<name>A0ABS6EZ98_9CLOT</name>
<dbReference type="PROSITE" id="PS51372">
    <property type="entry name" value="PRD_2"/>
    <property type="match status" value="2"/>
</dbReference>
<dbReference type="RefSeq" id="WP_216456506.1">
    <property type="nucleotide sequence ID" value="NZ_JAHLQL010000001.1"/>
</dbReference>
<keyword evidence="2" id="KW-0804">Transcription</keyword>
<reference evidence="4 5" key="1">
    <citation type="submission" date="2021-06" db="EMBL/GenBank/DDBJ databases">
        <authorList>
            <person name="Sun Q."/>
            <person name="Li D."/>
        </authorList>
    </citation>
    <scope>NUCLEOTIDE SEQUENCE [LARGE SCALE GENOMIC DNA]</scope>
    <source>
        <strain evidence="4 5">MSJ-4</strain>
    </source>
</reference>
<dbReference type="Pfam" id="PF05043">
    <property type="entry name" value="Mga"/>
    <property type="match status" value="1"/>
</dbReference>
<dbReference type="PANTHER" id="PTHR30185">
    <property type="entry name" value="CRYPTIC BETA-GLUCOSIDE BGL OPERON ANTITERMINATOR"/>
    <property type="match status" value="1"/>
</dbReference>
<dbReference type="InterPro" id="IPR007737">
    <property type="entry name" value="Mga_HTH"/>
</dbReference>
<keyword evidence="1" id="KW-0805">Transcription regulation</keyword>
<sequence>MKSLHKRQIILINKLLLEDKPITSKQLAFFIGVSVRTIKSDIVEINEKIDHYNIRIMSKPREGYWIVIDEDADIRALSEITDYKIIKRFDDTPKYNYERINYIIKKLLVVDYHIKLEDLMDEIFVSRSTLTQDLKEIKNLLSKFRLKVISRSNYGIIIEGSEIDKRLCIAEYFFHYNNRANYSIASENMFTFGKSKKEYDTILKFTKEVCDKYNIILSDFSINNFTIHIFISLRRCTFYNYIKAEDDLKENIKDSVEFKAATELTKKLEDYFEFMLPLGETIYYSLHLKSKRISSEDQINSEEKERLKQCIFTIIEEVNSNFNINLENDSELYDYLYLHIAQMVTRLKNNMSIRNPLAHDNLRRYLFATKITYTACMIIEKYYDIKIDINEFGYLVLYFNLALYKINSKKKIRIGFLSGRGRPEATMYLNEINENFSQEKYEIISILDKDQITNGDYKDIDLLVSTYTLKNPSNITSITIENDYYIDKIRKAVNKIQVDNLNFKKYFKPEYSCFNLEGSTKEKVLENLYKKFIELKFIDELPVKNKNFVCNEIGHGIVHFQDLYRICRNGFFFIAVLNKPVLWDQDVIRVLIMLKTKRDGDKDLSTLCKIISKWANNADMVEGLIEHMDYSLFLNDIKNI</sequence>
<dbReference type="EMBL" id="JAHLQL010000001">
    <property type="protein sequence ID" value="MBU5591555.1"/>
    <property type="molecule type" value="Genomic_DNA"/>
</dbReference>
<evidence type="ECO:0000259" key="3">
    <source>
        <dbReference type="PROSITE" id="PS51372"/>
    </source>
</evidence>
<comment type="caution">
    <text evidence="4">The sequence shown here is derived from an EMBL/GenBank/DDBJ whole genome shotgun (WGS) entry which is preliminary data.</text>
</comment>
<evidence type="ECO:0000313" key="4">
    <source>
        <dbReference type="EMBL" id="MBU5591555.1"/>
    </source>
</evidence>
<organism evidence="4 5">
    <name type="scientific">Clostridium simiarum</name>
    <dbReference type="NCBI Taxonomy" id="2841506"/>
    <lineage>
        <taxon>Bacteria</taxon>
        <taxon>Bacillati</taxon>
        <taxon>Bacillota</taxon>
        <taxon>Clostridia</taxon>
        <taxon>Eubacteriales</taxon>
        <taxon>Clostridiaceae</taxon>
        <taxon>Clostridium</taxon>
    </lineage>
</organism>
<dbReference type="Proteomes" id="UP000736583">
    <property type="component" value="Unassembled WGS sequence"/>
</dbReference>
<protein>
    <submittedName>
        <fullName evidence="4">Transcription antiterminator</fullName>
    </submittedName>
</protein>
<proteinExistence type="predicted"/>
<gene>
    <name evidence="4" type="ORF">KQI89_07240</name>
</gene>
<keyword evidence="5" id="KW-1185">Reference proteome</keyword>
<dbReference type="InterPro" id="IPR013196">
    <property type="entry name" value="HTH_11"/>
</dbReference>
<evidence type="ECO:0000256" key="2">
    <source>
        <dbReference type="ARBA" id="ARBA00023163"/>
    </source>
</evidence>
<evidence type="ECO:0000256" key="1">
    <source>
        <dbReference type="ARBA" id="ARBA00023015"/>
    </source>
</evidence>
<dbReference type="Pfam" id="PF00874">
    <property type="entry name" value="PRD"/>
    <property type="match status" value="2"/>
</dbReference>
<evidence type="ECO:0000313" key="5">
    <source>
        <dbReference type="Proteomes" id="UP000736583"/>
    </source>
</evidence>
<accession>A0ABS6EZ98</accession>
<dbReference type="InterPro" id="IPR011608">
    <property type="entry name" value="PRD"/>
</dbReference>
<dbReference type="Pfam" id="PF08279">
    <property type="entry name" value="HTH_11"/>
    <property type="match status" value="1"/>
</dbReference>
<feature type="domain" description="PRD" evidence="3">
    <location>
        <begin position="193"/>
        <end position="298"/>
    </location>
</feature>
<feature type="domain" description="PRD" evidence="3">
    <location>
        <begin position="302"/>
        <end position="409"/>
    </location>
</feature>